<evidence type="ECO:0000256" key="1">
    <source>
        <dbReference type="SAM" id="SignalP"/>
    </source>
</evidence>
<dbReference type="Proteomes" id="UP000077521">
    <property type="component" value="Unassembled WGS sequence"/>
</dbReference>
<dbReference type="AlphaFoldDB" id="A0A8T8S998"/>
<evidence type="ECO:0000313" key="2">
    <source>
        <dbReference type="EMBL" id="KAE8235453.1"/>
    </source>
</evidence>
<reference evidence="2" key="2">
    <citation type="journal article" date="2019" name="IMA Fungus">
        <title>Genome sequencing and comparison of five Tilletia species to identify candidate genes for the detection of regulated species infecting wheat.</title>
        <authorList>
            <person name="Nguyen H.D.T."/>
            <person name="Sultana T."/>
            <person name="Kesanakurti P."/>
            <person name="Hambleton S."/>
        </authorList>
    </citation>
    <scope>NUCLEOTIDE SEQUENCE</scope>
    <source>
        <strain evidence="2">DAOMC 236416</strain>
    </source>
</reference>
<name>A0A8T8S998_9BASI</name>
<sequence length="135" mass="14617">MRLVTLPFLAAVFAAFVSSSKAWQAPVNTPAWHDCLANIPNLCPGVRVDKQDVMKKPEQPGGPAAFYKCLHGHWEDLSNNANCPHPNVGCHCYNGCVKEMWKSEAGIVDYFGNPGDVGGSCRSWCALGAPALKCR</sequence>
<protein>
    <submittedName>
        <fullName evidence="2">Uncharacterized protein</fullName>
    </submittedName>
</protein>
<keyword evidence="3" id="KW-1185">Reference proteome</keyword>
<feature type="signal peptide" evidence="1">
    <location>
        <begin position="1"/>
        <end position="22"/>
    </location>
</feature>
<feature type="chain" id="PRO_5035754694" evidence="1">
    <location>
        <begin position="23"/>
        <end position="135"/>
    </location>
</feature>
<evidence type="ECO:0000313" key="3">
    <source>
        <dbReference type="Proteomes" id="UP000077521"/>
    </source>
</evidence>
<dbReference type="EMBL" id="LWDF02002757">
    <property type="protein sequence ID" value="KAE8235453.1"/>
    <property type="molecule type" value="Genomic_DNA"/>
</dbReference>
<reference evidence="2" key="1">
    <citation type="submission" date="2016-04" db="EMBL/GenBank/DDBJ databases">
        <authorList>
            <person name="Nguyen H.D."/>
            <person name="Samba Siva P."/>
            <person name="Cullis J."/>
            <person name="Levesque C.A."/>
            <person name="Hambleton S."/>
        </authorList>
    </citation>
    <scope>NUCLEOTIDE SEQUENCE</scope>
    <source>
        <strain evidence="2">DAOMC 236416</strain>
    </source>
</reference>
<comment type="caution">
    <text evidence="2">The sequence shown here is derived from an EMBL/GenBank/DDBJ whole genome shotgun (WGS) entry which is preliminary data.</text>
</comment>
<organism evidence="2 3">
    <name type="scientific">Tilletia indica</name>
    <dbReference type="NCBI Taxonomy" id="43049"/>
    <lineage>
        <taxon>Eukaryota</taxon>
        <taxon>Fungi</taxon>
        <taxon>Dikarya</taxon>
        <taxon>Basidiomycota</taxon>
        <taxon>Ustilaginomycotina</taxon>
        <taxon>Exobasidiomycetes</taxon>
        <taxon>Tilletiales</taxon>
        <taxon>Tilletiaceae</taxon>
        <taxon>Tilletia</taxon>
    </lineage>
</organism>
<accession>A0A8T8S998</accession>
<proteinExistence type="predicted"/>
<gene>
    <name evidence="2" type="ORF">A4X13_0g9489</name>
</gene>
<keyword evidence="1" id="KW-0732">Signal</keyword>